<dbReference type="InterPro" id="IPR006868">
    <property type="entry name" value="DUF630"/>
</dbReference>
<accession>A0ABD1TY85</accession>
<protein>
    <recommendedName>
        <fullName evidence="6">Nitrate regulatory gene2 protein-like</fullName>
    </recommendedName>
</protein>
<evidence type="ECO:0000313" key="5">
    <source>
        <dbReference type="Proteomes" id="UP001604336"/>
    </source>
</evidence>
<feature type="compositionally biased region" description="Acidic residues" evidence="1">
    <location>
        <begin position="133"/>
        <end position="148"/>
    </location>
</feature>
<feature type="compositionally biased region" description="Pro residues" evidence="1">
    <location>
        <begin position="76"/>
        <end position="104"/>
    </location>
</feature>
<evidence type="ECO:0000259" key="2">
    <source>
        <dbReference type="Pfam" id="PF04782"/>
    </source>
</evidence>
<dbReference type="Pfam" id="PF04782">
    <property type="entry name" value="DUF632"/>
    <property type="match status" value="1"/>
</dbReference>
<dbReference type="AlphaFoldDB" id="A0ABD1TY85"/>
<evidence type="ECO:0000259" key="3">
    <source>
        <dbReference type="Pfam" id="PF04783"/>
    </source>
</evidence>
<dbReference type="PANTHER" id="PTHR21450">
    <property type="entry name" value="PROTEIN ALTERED PHOSPHATE STARVATION RESPONSE 1"/>
    <property type="match status" value="1"/>
</dbReference>
<feature type="domain" description="DUF630" evidence="3">
    <location>
        <begin position="1"/>
        <end position="59"/>
    </location>
</feature>
<dbReference type="Proteomes" id="UP001604336">
    <property type="component" value="Unassembled WGS sequence"/>
</dbReference>
<dbReference type="InterPro" id="IPR006867">
    <property type="entry name" value="DUF632"/>
</dbReference>
<comment type="caution">
    <text evidence="4">The sequence shown here is derived from an EMBL/GenBank/DDBJ whole genome shotgun (WGS) entry which is preliminary data.</text>
</comment>
<dbReference type="EMBL" id="JBFOLK010000004">
    <property type="protein sequence ID" value="KAL2517692.1"/>
    <property type="molecule type" value="Genomic_DNA"/>
</dbReference>
<name>A0ABD1TY85_9LAMI</name>
<feature type="domain" description="DUF632" evidence="2">
    <location>
        <begin position="308"/>
        <end position="612"/>
    </location>
</feature>
<gene>
    <name evidence="4" type="ORF">Adt_13939</name>
</gene>
<evidence type="ECO:0008006" key="6">
    <source>
        <dbReference type="Google" id="ProtNLM"/>
    </source>
</evidence>
<evidence type="ECO:0000256" key="1">
    <source>
        <dbReference type="SAM" id="MobiDB-lite"/>
    </source>
</evidence>
<reference evidence="5" key="1">
    <citation type="submission" date="2024-07" db="EMBL/GenBank/DDBJ databases">
        <title>Two chromosome-level genome assemblies of Korean endemic species Abeliophyllum distichum and Forsythia ovata (Oleaceae).</title>
        <authorList>
            <person name="Jang H."/>
        </authorList>
    </citation>
    <scope>NUCLEOTIDE SEQUENCE [LARGE SCALE GENOMIC DNA]</scope>
</reference>
<evidence type="ECO:0000313" key="4">
    <source>
        <dbReference type="EMBL" id="KAL2517692.1"/>
    </source>
</evidence>
<organism evidence="4 5">
    <name type="scientific">Abeliophyllum distichum</name>
    <dbReference type="NCBI Taxonomy" id="126358"/>
    <lineage>
        <taxon>Eukaryota</taxon>
        <taxon>Viridiplantae</taxon>
        <taxon>Streptophyta</taxon>
        <taxon>Embryophyta</taxon>
        <taxon>Tracheophyta</taxon>
        <taxon>Spermatophyta</taxon>
        <taxon>Magnoliopsida</taxon>
        <taxon>eudicotyledons</taxon>
        <taxon>Gunneridae</taxon>
        <taxon>Pentapetalae</taxon>
        <taxon>asterids</taxon>
        <taxon>lamiids</taxon>
        <taxon>Lamiales</taxon>
        <taxon>Oleaceae</taxon>
        <taxon>Forsythieae</taxon>
        <taxon>Abeliophyllum</taxon>
    </lineage>
</organism>
<feature type="region of interest" description="Disordered" evidence="1">
    <location>
        <begin position="133"/>
        <end position="177"/>
    </location>
</feature>
<feature type="region of interest" description="Disordered" evidence="1">
    <location>
        <begin position="65"/>
        <end position="104"/>
    </location>
</feature>
<proteinExistence type="predicted"/>
<dbReference type="PANTHER" id="PTHR21450:SF7">
    <property type="entry name" value="DNA LIGASE (DUF630 AND DUF632)"/>
    <property type="match status" value="1"/>
</dbReference>
<sequence>MGCAQSKVDNVESVSRCKERRNLMKEVVSVRNAFASAHSGYSVSLKNTGAALSDYAVGEVPPAVVLNTDPSASEQAPPPPPPPMVDQSFPLPPPPLPSFSPTPPLKRAVTMPAALSKTEKMKGNMKVVGIDENDGYGEEEAEEDEEEEKGGFLRRKKGVEEVGPKTPIKGPNQQTPPEIRGMGWDFFYADNMPQSSLGEVEDEGEDYMEDGDGNFNNVEGNEEFKTPEKQARFEGFENFNNLGGNLEFKTPEKEKQVGFEGIEEFKTPGEMPVSVAQQFMHSNTAPPGMSRGIGDGKVEGNNNGVDFLKILNQIDDHFLKASENAQEVSKMLEANRMHYHSNFADNRGHIDHAARVMQVITWNKSFRGVPNGDGSTDNFKAEEYETHATVLDKLLAWEKKLYEEVKTGELMKVEYQRKVSLLNKLKKRGSSSEQLEKAKAAVSHLHTRYIVDMQSLDSTVSEVNDIRDKQLYPKLVALVHGMVEMWESMCMHHESQLKIVMDLKSLDVSGILIETSKHHHECTTQLWNVVQKWYSQFEKLVTNQRQYIHTLSSWLKLNLVPIESNLKEKISSPPRIQKPPIQPLVHSWHDHLEKLPDEVAKSAIASFAAVIKTIIDHQEEEMKLKEKCEETRKEYLRKKQAFDEWHHKHKQRRTPPDEMDPEKGIDMNIKDPVAEKQFVVESLKKRWEEEMEDHQKHCIQVREKSFVSLKSRLPELFRAMLDYTRACSDAYGRLRLLMQSQQQPNKGL</sequence>
<keyword evidence="5" id="KW-1185">Reference proteome</keyword>
<dbReference type="Pfam" id="PF04783">
    <property type="entry name" value="DUF630"/>
    <property type="match status" value="1"/>
</dbReference>